<dbReference type="PANTHER" id="PTHR43584:SF8">
    <property type="entry name" value="N-ACETYLMURAMATE ALPHA-1-PHOSPHATE URIDYLYLTRANSFERASE"/>
    <property type="match status" value="1"/>
</dbReference>
<dbReference type="InterPro" id="IPR029044">
    <property type="entry name" value="Nucleotide-diphossugar_trans"/>
</dbReference>
<evidence type="ECO:0000256" key="1">
    <source>
        <dbReference type="ARBA" id="ARBA00022679"/>
    </source>
</evidence>
<dbReference type="Gene3D" id="3.90.550.10">
    <property type="entry name" value="Spore Coat Polysaccharide Biosynthesis Protein SpsA, Chain A"/>
    <property type="match status" value="1"/>
</dbReference>
<dbReference type="EMBL" id="MVBK01000069">
    <property type="protein sequence ID" value="OOG23281.1"/>
    <property type="molecule type" value="Genomic_DNA"/>
</dbReference>
<dbReference type="AlphaFoldDB" id="A0A1V3NDZ7"/>
<keyword evidence="2 4" id="KW-0548">Nucleotidyltransferase</keyword>
<dbReference type="InterPro" id="IPR054790">
    <property type="entry name" value="MurU"/>
</dbReference>
<dbReference type="SUPFAM" id="SSF53448">
    <property type="entry name" value="Nucleotide-diphospho-sugar transferases"/>
    <property type="match status" value="1"/>
</dbReference>
<protein>
    <submittedName>
        <fullName evidence="4">Mannose-1-phosphate guanylyltransferase</fullName>
    </submittedName>
</protein>
<evidence type="ECO:0000256" key="2">
    <source>
        <dbReference type="ARBA" id="ARBA00022695"/>
    </source>
</evidence>
<feature type="domain" description="Nucleotidyl transferase" evidence="3">
    <location>
        <begin position="3"/>
        <end position="135"/>
    </location>
</feature>
<keyword evidence="1 4" id="KW-0808">Transferase</keyword>
<name>A0A1V3NDZ7_9GAMM</name>
<dbReference type="Proteomes" id="UP000189462">
    <property type="component" value="Unassembled WGS sequence"/>
</dbReference>
<dbReference type="PANTHER" id="PTHR43584">
    <property type="entry name" value="NUCLEOTIDYL TRANSFERASE"/>
    <property type="match status" value="1"/>
</dbReference>
<accession>A0A1V3NDZ7</accession>
<dbReference type="RefSeq" id="WP_077279346.1">
    <property type="nucleotide sequence ID" value="NZ_MVBK01000069.1"/>
</dbReference>
<evidence type="ECO:0000259" key="3">
    <source>
        <dbReference type="Pfam" id="PF00483"/>
    </source>
</evidence>
<dbReference type="STRING" id="108003.B1C78_11725"/>
<evidence type="ECO:0000313" key="5">
    <source>
        <dbReference type="Proteomes" id="UP000189462"/>
    </source>
</evidence>
<keyword evidence="5" id="KW-1185">Reference proteome</keyword>
<dbReference type="Pfam" id="PF00483">
    <property type="entry name" value="NTP_transferase"/>
    <property type="match status" value="1"/>
</dbReference>
<organism evidence="4 5">
    <name type="scientific">Thioalkalivibrio denitrificans</name>
    <dbReference type="NCBI Taxonomy" id="108003"/>
    <lineage>
        <taxon>Bacteria</taxon>
        <taxon>Pseudomonadati</taxon>
        <taxon>Pseudomonadota</taxon>
        <taxon>Gammaproteobacteria</taxon>
        <taxon>Chromatiales</taxon>
        <taxon>Ectothiorhodospiraceae</taxon>
        <taxon>Thioalkalivibrio</taxon>
    </lineage>
</organism>
<dbReference type="NCBIfam" id="NF045761">
    <property type="entry name" value="NAMPUrTaseMurU"/>
    <property type="match status" value="1"/>
</dbReference>
<dbReference type="InterPro" id="IPR050065">
    <property type="entry name" value="GlmU-like"/>
</dbReference>
<evidence type="ECO:0000313" key="4">
    <source>
        <dbReference type="EMBL" id="OOG23281.1"/>
    </source>
</evidence>
<gene>
    <name evidence="4" type="ORF">B1C78_11725</name>
</gene>
<reference evidence="4 5" key="1">
    <citation type="submission" date="2017-02" db="EMBL/GenBank/DDBJ databases">
        <title>Genomic diversity within the haloalkaliphilic genus Thioalkalivibrio.</title>
        <authorList>
            <person name="Ahn A.-C."/>
            <person name="Meier-Kolthoff J."/>
            <person name="Overmars L."/>
            <person name="Richter M."/>
            <person name="Woyke T."/>
            <person name="Sorokin D.Y."/>
            <person name="Muyzer G."/>
        </authorList>
    </citation>
    <scope>NUCLEOTIDE SEQUENCE [LARGE SCALE GENOMIC DNA]</scope>
    <source>
        <strain evidence="4 5">ALJD</strain>
    </source>
</reference>
<comment type="caution">
    <text evidence="4">The sequence shown here is derived from an EMBL/GenBank/DDBJ whole genome shotgun (WGS) entry which is preliminary data.</text>
</comment>
<dbReference type="OrthoDB" id="9788272at2"/>
<proteinExistence type="predicted"/>
<dbReference type="InterPro" id="IPR005835">
    <property type="entry name" value="NTP_transferase_dom"/>
</dbReference>
<dbReference type="CDD" id="cd06422">
    <property type="entry name" value="NTP_transferase_like_1"/>
    <property type="match status" value="1"/>
</dbReference>
<dbReference type="GO" id="GO:0016779">
    <property type="term" value="F:nucleotidyltransferase activity"/>
    <property type="evidence" value="ECO:0007669"/>
    <property type="project" value="UniProtKB-KW"/>
</dbReference>
<sequence>MHAMILAAGRGERMRPLTDHTPKPLLNAGGRPLIEHHLVRLATAGYRDVVINLAHLGERIREHVGDGSRFGLAITYSPEGEALETGGGIRRALPLLGEGPFLVVNGDVWCDHPLTAPALAANDLAHLVLVDNPPHHPQGDFRLENGRLRGEGEPKLTFSGIGWYRPELFRDHPEGRFPLAPLLREAMESDRVSGVHHRGRWLDVGTPERLSLLDRWLSEDR</sequence>